<dbReference type="GO" id="GO:0009584">
    <property type="term" value="P:detection of visible light"/>
    <property type="evidence" value="ECO:0007669"/>
    <property type="project" value="InterPro"/>
</dbReference>
<keyword evidence="4 12" id="KW-0597">Phosphoprotein</keyword>
<dbReference type="Gene3D" id="3.30.450.20">
    <property type="entry name" value="PAS domain"/>
    <property type="match status" value="1"/>
</dbReference>
<dbReference type="InterPro" id="IPR011102">
    <property type="entry name" value="Sig_transdc_His_kinase_HWE"/>
</dbReference>
<feature type="domain" description="Phytochrome chromophore attachment site" evidence="13">
    <location>
        <begin position="151"/>
        <end position="307"/>
    </location>
</feature>
<dbReference type="InterPro" id="IPR013654">
    <property type="entry name" value="PAS_2"/>
</dbReference>
<dbReference type="GO" id="GO:0006355">
    <property type="term" value="P:regulation of DNA-templated transcription"/>
    <property type="evidence" value="ECO:0007669"/>
    <property type="project" value="InterPro"/>
</dbReference>
<feature type="modified residue" description="4-aspartylphosphate" evidence="12">
    <location>
        <position position="792"/>
    </location>
</feature>
<evidence type="ECO:0000259" key="13">
    <source>
        <dbReference type="PROSITE" id="PS50046"/>
    </source>
</evidence>
<evidence type="ECO:0000259" key="14">
    <source>
        <dbReference type="PROSITE" id="PS50110"/>
    </source>
</evidence>
<dbReference type="Gene3D" id="3.30.565.10">
    <property type="entry name" value="Histidine kinase-like ATPase, C-terminal domain"/>
    <property type="match status" value="1"/>
</dbReference>
<protein>
    <recommendedName>
        <fullName evidence="2">histidine kinase</fullName>
        <ecNumber evidence="2">2.7.13.3</ecNumber>
    </recommendedName>
</protein>
<dbReference type="PROSITE" id="PS50110">
    <property type="entry name" value="RESPONSE_REGULATORY"/>
    <property type="match status" value="1"/>
</dbReference>
<comment type="caution">
    <text evidence="15">The sequence shown here is derived from an EMBL/GenBank/DDBJ whole genome shotgun (WGS) entry which is preliminary data.</text>
</comment>
<keyword evidence="3" id="KW-0600">Photoreceptor protein</keyword>
<dbReference type="GO" id="GO:0009881">
    <property type="term" value="F:photoreceptor activity"/>
    <property type="evidence" value="ECO:0007669"/>
    <property type="project" value="UniProtKB-KW"/>
</dbReference>
<keyword evidence="11" id="KW-0675">Receptor</keyword>
<dbReference type="EC" id="2.7.13.3" evidence="2"/>
<dbReference type="Gene3D" id="3.40.50.2300">
    <property type="match status" value="1"/>
</dbReference>
<evidence type="ECO:0000256" key="3">
    <source>
        <dbReference type="ARBA" id="ARBA00022543"/>
    </source>
</evidence>
<keyword evidence="10" id="KW-0157">Chromophore</keyword>
<accession>A0A6N6JFQ7</accession>
<dbReference type="InterPro" id="IPR001789">
    <property type="entry name" value="Sig_transdc_resp-reg_receiver"/>
</dbReference>
<keyword evidence="5" id="KW-0716">Sensory transduction</keyword>
<name>A0A6N6JFQ7_9RHOB</name>
<dbReference type="InterPro" id="IPR003018">
    <property type="entry name" value="GAF"/>
</dbReference>
<dbReference type="InterPro" id="IPR016132">
    <property type="entry name" value="Phyto_chromo_attachment"/>
</dbReference>
<dbReference type="InterPro" id="IPR011006">
    <property type="entry name" value="CheY-like_superfamily"/>
</dbReference>
<dbReference type="SUPFAM" id="SSF55781">
    <property type="entry name" value="GAF domain-like"/>
    <property type="match status" value="2"/>
</dbReference>
<comment type="catalytic activity">
    <reaction evidence="1">
        <text>ATP + protein L-histidine = ADP + protein N-phospho-L-histidine.</text>
        <dbReference type="EC" id="2.7.13.3"/>
    </reaction>
</comment>
<dbReference type="InterPro" id="IPR029016">
    <property type="entry name" value="GAF-like_dom_sf"/>
</dbReference>
<dbReference type="SUPFAM" id="SSF55785">
    <property type="entry name" value="PYP-like sensor domain (PAS domain)"/>
    <property type="match status" value="1"/>
</dbReference>
<dbReference type="SMART" id="SM00448">
    <property type="entry name" value="REC"/>
    <property type="match status" value="1"/>
</dbReference>
<dbReference type="PRINTS" id="PR01033">
    <property type="entry name" value="PHYTOCHROME"/>
</dbReference>
<evidence type="ECO:0000313" key="16">
    <source>
        <dbReference type="Proteomes" id="UP000436822"/>
    </source>
</evidence>
<evidence type="ECO:0000256" key="5">
    <source>
        <dbReference type="ARBA" id="ARBA00022606"/>
    </source>
</evidence>
<dbReference type="SUPFAM" id="SSF55874">
    <property type="entry name" value="ATPase domain of HSP90 chaperone/DNA topoisomerase II/histidine kinase"/>
    <property type="match status" value="1"/>
</dbReference>
<keyword evidence="7" id="KW-0547">Nucleotide-binding</keyword>
<sequence length="854" mass="93634">MDDYRDQSGIQLDLNTCDLEPIHTPGRIQPFGVLLAGPSDFSKIDYCSANVVEYFDVTPKTILGSPFAELFGVQLVHDLRNLASISTARTQRERVGRYDLPQGEFEVYLHVNSSDQAVVEFETCVEDVGQSLQSPIDQTRKYLSAVSARETIAQMLEVSVSALSALTGFDRVMAYRYEANGDGEVVAERRNSSVDSFLGLRYPAWDVPEQARALQVKNPLRMLVDVAQSPVPVFAFDEKSPPLDMALAHLRGISPIHVEYLSNMGVGATLTLGLIVDGKLWGMFACHHQSSKIVSSDVRIAVELFGQMVSLLIKQRLDLEDTVRRHKAAEARERVLAETDAKTDLLHSFPDLAPILGQVIDCDGLAITYEGKTLTYRSTPSNEAIAAIGMHDPDNEDVVYAVTNLSQCKLIDKEDLGHSAGTLLIRATAAYPMQLFFFRDEKIRKLNWAGKPEKQMEAGPLGPRITPRGSFDAYVESQKGFSDPWESADLAAARELQILLTQITAKGERVQLMRHKDLVSHQRQQDLMIAELNHRVKNILALIRSLSRQAKASSASLESYAIALEQRISALAAAHDLAVSNSMKGVSLRGILKTELDPFLDEDSSQVLMSGPLVGLRADVAPMIALVLHEIVSNAVKYGALSTEAGIVRIKWSVSDSRLHFSWRELGGPNVADPERHGFGRSLIEKAIPFELDGDTKLSFEPAGVQFEFDIPDENLVELEGETTSKLVGSVAKIEKAATGKTVLLVEDNVVLAMDMMESLTRIGTEHVETASSYPAGLKLVEKGGFDFAVLDMNLRGTVSFGIAERLIEQGIPFVFVTGYGSSIDLPKNLGAVPILTKPVDEGTLSKCIQDLLS</sequence>
<keyword evidence="16" id="KW-1185">Reference proteome</keyword>
<keyword evidence="6" id="KW-0808">Transferase</keyword>
<dbReference type="EMBL" id="BLJE01000002">
    <property type="protein sequence ID" value="GFE65193.1"/>
    <property type="molecule type" value="Genomic_DNA"/>
</dbReference>
<dbReference type="PANTHER" id="PTHR41523:SF7">
    <property type="entry name" value="HISTIDINE KINASE"/>
    <property type="match status" value="1"/>
</dbReference>
<evidence type="ECO:0000256" key="6">
    <source>
        <dbReference type="ARBA" id="ARBA00022679"/>
    </source>
</evidence>
<evidence type="ECO:0000256" key="2">
    <source>
        <dbReference type="ARBA" id="ARBA00012438"/>
    </source>
</evidence>
<dbReference type="Pfam" id="PF00072">
    <property type="entry name" value="Response_reg"/>
    <property type="match status" value="1"/>
</dbReference>
<dbReference type="InterPro" id="IPR001294">
    <property type="entry name" value="Phytochrome"/>
</dbReference>
<dbReference type="SMART" id="SM00911">
    <property type="entry name" value="HWE_HK"/>
    <property type="match status" value="1"/>
</dbReference>
<dbReference type="SUPFAM" id="SSF52172">
    <property type="entry name" value="CheY-like"/>
    <property type="match status" value="1"/>
</dbReference>
<evidence type="ECO:0000256" key="7">
    <source>
        <dbReference type="ARBA" id="ARBA00022741"/>
    </source>
</evidence>
<evidence type="ECO:0000256" key="8">
    <source>
        <dbReference type="ARBA" id="ARBA00022777"/>
    </source>
</evidence>
<evidence type="ECO:0000256" key="12">
    <source>
        <dbReference type="PROSITE-ProRule" id="PRU00169"/>
    </source>
</evidence>
<dbReference type="Gene3D" id="3.30.450.270">
    <property type="match status" value="1"/>
</dbReference>
<dbReference type="InterPro" id="IPR043150">
    <property type="entry name" value="Phytochrome_PHY_sf"/>
</dbReference>
<dbReference type="InterPro" id="IPR036890">
    <property type="entry name" value="HATPase_C_sf"/>
</dbReference>
<organism evidence="15 16">
    <name type="scientific">Litoreibacter roseus</name>
    <dbReference type="NCBI Taxonomy" id="2601869"/>
    <lineage>
        <taxon>Bacteria</taxon>
        <taxon>Pseudomonadati</taxon>
        <taxon>Pseudomonadota</taxon>
        <taxon>Alphaproteobacteria</taxon>
        <taxon>Rhodobacterales</taxon>
        <taxon>Roseobacteraceae</taxon>
        <taxon>Litoreibacter</taxon>
    </lineage>
</organism>
<dbReference type="GO" id="GO:0004673">
    <property type="term" value="F:protein histidine kinase activity"/>
    <property type="evidence" value="ECO:0007669"/>
    <property type="project" value="UniProtKB-EC"/>
</dbReference>
<dbReference type="InterPro" id="IPR035965">
    <property type="entry name" value="PAS-like_dom_sf"/>
</dbReference>
<dbReference type="SMART" id="SM00065">
    <property type="entry name" value="GAF"/>
    <property type="match status" value="1"/>
</dbReference>
<dbReference type="Gene3D" id="3.30.450.40">
    <property type="match status" value="1"/>
</dbReference>
<dbReference type="OrthoDB" id="489241at2"/>
<gene>
    <name evidence="15" type="ORF">KIN_22670</name>
</gene>
<dbReference type="Proteomes" id="UP000436822">
    <property type="component" value="Unassembled WGS sequence"/>
</dbReference>
<dbReference type="GO" id="GO:0000160">
    <property type="term" value="P:phosphorelay signal transduction system"/>
    <property type="evidence" value="ECO:0007669"/>
    <property type="project" value="InterPro"/>
</dbReference>
<evidence type="ECO:0000256" key="10">
    <source>
        <dbReference type="ARBA" id="ARBA00022991"/>
    </source>
</evidence>
<dbReference type="Pfam" id="PF08446">
    <property type="entry name" value="PAS_2"/>
    <property type="match status" value="1"/>
</dbReference>
<evidence type="ECO:0000313" key="15">
    <source>
        <dbReference type="EMBL" id="GFE65193.1"/>
    </source>
</evidence>
<evidence type="ECO:0000256" key="11">
    <source>
        <dbReference type="ARBA" id="ARBA00023170"/>
    </source>
</evidence>
<evidence type="ECO:0000256" key="1">
    <source>
        <dbReference type="ARBA" id="ARBA00000085"/>
    </source>
</evidence>
<dbReference type="Pfam" id="PF01590">
    <property type="entry name" value="GAF"/>
    <property type="match status" value="1"/>
</dbReference>
<dbReference type="GO" id="GO:0005524">
    <property type="term" value="F:ATP binding"/>
    <property type="evidence" value="ECO:0007669"/>
    <property type="project" value="UniProtKB-KW"/>
</dbReference>
<keyword evidence="9" id="KW-0067">ATP-binding</keyword>
<dbReference type="InterPro" id="IPR013515">
    <property type="entry name" value="Phytochrome_cen-reg"/>
</dbReference>
<keyword evidence="8 15" id="KW-0418">Kinase</keyword>
<dbReference type="PANTHER" id="PTHR41523">
    <property type="entry name" value="TWO-COMPONENT SYSTEM SENSOR PROTEIN"/>
    <property type="match status" value="1"/>
</dbReference>
<dbReference type="Pfam" id="PF07536">
    <property type="entry name" value="HWE_HK"/>
    <property type="match status" value="1"/>
</dbReference>
<dbReference type="Pfam" id="PF00360">
    <property type="entry name" value="PHY"/>
    <property type="match status" value="1"/>
</dbReference>
<dbReference type="RefSeq" id="WP_159806932.1">
    <property type="nucleotide sequence ID" value="NZ_BLJE01000002.1"/>
</dbReference>
<dbReference type="PROSITE" id="PS50046">
    <property type="entry name" value="PHYTOCHROME_2"/>
    <property type="match status" value="1"/>
</dbReference>
<evidence type="ECO:0000256" key="4">
    <source>
        <dbReference type="ARBA" id="ARBA00022553"/>
    </source>
</evidence>
<proteinExistence type="predicted"/>
<dbReference type="AlphaFoldDB" id="A0A6N6JFQ7"/>
<evidence type="ECO:0000256" key="9">
    <source>
        <dbReference type="ARBA" id="ARBA00022840"/>
    </source>
</evidence>
<feature type="domain" description="Response regulatory" evidence="14">
    <location>
        <begin position="742"/>
        <end position="853"/>
    </location>
</feature>
<reference evidence="15 16" key="1">
    <citation type="submission" date="2019-12" db="EMBL/GenBank/DDBJ databases">
        <title>Litoreibacter badius sp. nov., a novel bacteriochlorophyll a-containing bacterium in the genus Litoreibacter.</title>
        <authorList>
            <person name="Kanamuro M."/>
            <person name="Takabe Y."/>
            <person name="Mori K."/>
            <person name="Takaichi S."/>
            <person name="Hanada S."/>
        </authorList>
    </citation>
    <scope>NUCLEOTIDE SEQUENCE [LARGE SCALE GENOMIC DNA]</scope>
    <source>
        <strain evidence="15 16">K6</strain>
    </source>
</reference>